<dbReference type="Proteomes" id="UP000326852">
    <property type="component" value="Unassembled WGS sequence"/>
</dbReference>
<reference evidence="1 2" key="1">
    <citation type="submission" date="2019-08" db="EMBL/GenBank/DDBJ databases">
        <title>Arthrobacter sp. nov., isolated from plateau pika and Tibetan wild ass.</title>
        <authorList>
            <person name="Ge Y."/>
        </authorList>
    </citation>
    <scope>NUCLEOTIDE SEQUENCE [LARGE SCALE GENOMIC DNA]</scope>
    <source>
        <strain evidence="1 2">785</strain>
    </source>
</reference>
<protein>
    <submittedName>
        <fullName evidence="1">Uncharacterized protein</fullName>
    </submittedName>
</protein>
<gene>
    <name evidence="1" type="ORF">GD627_07405</name>
</gene>
<dbReference type="AlphaFoldDB" id="A0A5N6MR20"/>
<evidence type="ECO:0000313" key="1">
    <source>
        <dbReference type="EMBL" id="KAD3720623.1"/>
    </source>
</evidence>
<dbReference type="EMBL" id="VTFX01000003">
    <property type="protein sequence ID" value="KAD3720623.1"/>
    <property type="molecule type" value="Genomic_DNA"/>
</dbReference>
<name>A0A5N6MR20_9MICC</name>
<accession>A0A5N6MR20</accession>
<evidence type="ECO:0000313" key="2">
    <source>
        <dbReference type="Proteomes" id="UP000326852"/>
    </source>
</evidence>
<proteinExistence type="predicted"/>
<comment type="caution">
    <text evidence="1">The sequence shown here is derived from an EMBL/GenBank/DDBJ whole genome shotgun (WGS) entry which is preliminary data.</text>
</comment>
<sequence length="261" mass="28037">MPGRPWKPASSGWPCCRSPHRTSLRLYPLRTAQAPVPRYPQRAGRGFRFAGGARTLAGMPASLFPYPGALPQVTSTGGALFTAGEVFRHEELQAMAMDGLLRHVYAGTFVRWDVRADPVVRALAASAEVPQQLRRRLTMGRMTAAWIYGCAPRPSRLDVLADRRSRTGALQPFSTSVLHEVLLGPADRVDVGTVSVTSPLRTAADVALYAGSAEAVPTLRRLAAHPVLGCRLDLVRRALEAGTRVPGKAAALERVTAAAAE</sequence>
<organism evidence="1 2">
    <name type="scientific">Arthrobacter yangruifuii</name>
    <dbReference type="NCBI Taxonomy" id="2606616"/>
    <lineage>
        <taxon>Bacteria</taxon>
        <taxon>Bacillati</taxon>
        <taxon>Actinomycetota</taxon>
        <taxon>Actinomycetes</taxon>
        <taxon>Micrococcales</taxon>
        <taxon>Micrococcaceae</taxon>
        <taxon>Arthrobacter</taxon>
    </lineage>
</organism>
<keyword evidence="2" id="KW-1185">Reference proteome</keyword>